<keyword evidence="1" id="KW-1133">Transmembrane helix</keyword>
<keyword evidence="1" id="KW-0472">Membrane</keyword>
<feature type="transmembrane region" description="Helical" evidence="1">
    <location>
        <begin position="82"/>
        <end position="103"/>
    </location>
</feature>
<dbReference type="AlphaFoldDB" id="A0A3B0EY78"/>
<organism evidence="2 3">
    <name type="scientific">Pseudarthrobacter phenanthrenivorans</name>
    <name type="common">Arthrobacter phenanthrenivorans</name>
    <dbReference type="NCBI Taxonomy" id="361575"/>
    <lineage>
        <taxon>Bacteria</taxon>
        <taxon>Bacillati</taxon>
        <taxon>Actinomycetota</taxon>
        <taxon>Actinomycetes</taxon>
        <taxon>Micrococcales</taxon>
        <taxon>Micrococcaceae</taxon>
        <taxon>Pseudarthrobacter</taxon>
    </lineage>
</organism>
<evidence type="ECO:0000313" key="2">
    <source>
        <dbReference type="EMBL" id="RKO19736.1"/>
    </source>
</evidence>
<feature type="transmembrane region" description="Helical" evidence="1">
    <location>
        <begin position="27"/>
        <end position="48"/>
    </location>
</feature>
<dbReference type="EMBL" id="RBNH01000033">
    <property type="protein sequence ID" value="RKO19736.1"/>
    <property type="molecule type" value="Genomic_DNA"/>
</dbReference>
<gene>
    <name evidence="2" type="ORF">D7Z96_20090</name>
</gene>
<reference evidence="3" key="2">
    <citation type="submission" date="2018-10" db="EMBL/GenBank/DDBJ databases">
        <authorList>
            <person name="Wang Y."/>
            <person name="Wang J."/>
            <person name="Yang X."/>
            <person name="Wang Z."/>
            <person name="Huang Y."/>
        </authorList>
    </citation>
    <scope>NUCLEOTIDE SEQUENCE [LARGE SCALE GENOMIC DNA]</scope>
    <source>
        <strain evidence="3">J015</strain>
    </source>
</reference>
<accession>A0A3B0EY78</accession>
<reference evidence="2 3" key="1">
    <citation type="submission" date="2018-10" db="EMBL/GenBank/DDBJ databases">
        <title>Genome-guide identification and characterization of bacteria that degrade polycyclic aromatic hydrocarbons and resist hexavalent chromium simultaneously.</title>
        <authorList>
            <person name="Feng H."/>
        </authorList>
    </citation>
    <scope>NUCLEOTIDE SEQUENCE [LARGE SCALE GENOMIC DNA]</scope>
    <source>
        <strain evidence="2 3">J015</strain>
    </source>
</reference>
<comment type="caution">
    <text evidence="2">The sequence shown here is derived from an EMBL/GenBank/DDBJ whole genome shotgun (WGS) entry which is preliminary data.</text>
</comment>
<proteinExistence type="predicted"/>
<evidence type="ECO:0000256" key="1">
    <source>
        <dbReference type="SAM" id="Phobius"/>
    </source>
</evidence>
<dbReference type="RefSeq" id="WP_120693721.1">
    <property type="nucleotide sequence ID" value="NZ_RBNH01000033.1"/>
</dbReference>
<evidence type="ECO:0000313" key="3">
    <source>
        <dbReference type="Proteomes" id="UP000273159"/>
    </source>
</evidence>
<name>A0A3B0EY78_PSEPS</name>
<sequence length="125" mass="13181">MKDSAGPQQSRQRQPGDGGQARFARPALIASAVVAIVCVALLVIIFFLDTFNATVYSVGGNDIRDETQEAQDIRGLYDGARVGSIIFLVASLLTAIAAAALFYRGRNSAGEGDGGEDVDFDDLGR</sequence>
<protein>
    <submittedName>
        <fullName evidence="2">Uncharacterized protein</fullName>
    </submittedName>
</protein>
<keyword evidence="1" id="KW-0812">Transmembrane</keyword>
<dbReference type="Proteomes" id="UP000273159">
    <property type="component" value="Unassembled WGS sequence"/>
</dbReference>